<dbReference type="eggNOG" id="KOG0158">
    <property type="taxonomic scope" value="Eukaryota"/>
</dbReference>
<evidence type="ECO:0000256" key="11">
    <source>
        <dbReference type="ARBA" id="ARBA00023033"/>
    </source>
</evidence>
<dbReference type="Pfam" id="PF00067">
    <property type="entry name" value="p450"/>
    <property type="match status" value="1"/>
</dbReference>
<dbReference type="PRINTS" id="PR00463">
    <property type="entry name" value="EP450I"/>
</dbReference>
<dbReference type="AlphaFoldDB" id="D6WLG4"/>
<evidence type="ECO:0000256" key="3">
    <source>
        <dbReference type="ARBA" id="ARBA00004406"/>
    </source>
</evidence>
<keyword evidence="6 13" id="KW-0479">Metal-binding</keyword>
<dbReference type="GO" id="GO:0004497">
    <property type="term" value="F:monooxygenase activity"/>
    <property type="evidence" value="ECO:0007669"/>
    <property type="project" value="UniProtKB-KW"/>
</dbReference>
<dbReference type="KEGG" id="tca:656267"/>
<keyword evidence="17" id="KW-1185">Reference proteome</keyword>
<dbReference type="InterPro" id="IPR036396">
    <property type="entry name" value="Cyt_P450_sf"/>
</dbReference>
<evidence type="ECO:0000256" key="7">
    <source>
        <dbReference type="ARBA" id="ARBA00022824"/>
    </source>
</evidence>
<dbReference type="GO" id="GO:0020037">
    <property type="term" value="F:heme binding"/>
    <property type="evidence" value="ECO:0007669"/>
    <property type="project" value="InterPro"/>
</dbReference>
<evidence type="ECO:0000256" key="2">
    <source>
        <dbReference type="ARBA" id="ARBA00004174"/>
    </source>
</evidence>
<evidence type="ECO:0000256" key="12">
    <source>
        <dbReference type="ARBA" id="ARBA00023136"/>
    </source>
</evidence>
<keyword evidence="11 14" id="KW-0503">Monooxygenase</keyword>
<dbReference type="InterPro" id="IPR001128">
    <property type="entry name" value="Cyt_P450"/>
</dbReference>
<proteinExistence type="inferred from homology"/>
<reference evidence="16 17" key="1">
    <citation type="journal article" date="2008" name="Nature">
        <title>The genome of the model beetle and pest Tribolium castaneum.</title>
        <authorList>
            <consortium name="Tribolium Genome Sequencing Consortium"/>
            <person name="Richards S."/>
            <person name="Gibbs R.A."/>
            <person name="Weinstock G.M."/>
            <person name="Brown S.J."/>
            <person name="Denell R."/>
            <person name="Beeman R.W."/>
            <person name="Gibbs R."/>
            <person name="Beeman R.W."/>
            <person name="Brown S.J."/>
            <person name="Bucher G."/>
            <person name="Friedrich M."/>
            <person name="Grimmelikhuijzen C.J."/>
            <person name="Klingler M."/>
            <person name="Lorenzen M."/>
            <person name="Richards S."/>
            <person name="Roth S."/>
            <person name="Schroder R."/>
            <person name="Tautz D."/>
            <person name="Zdobnov E.M."/>
            <person name="Muzny D."/>
            <person name="Gibbs R.A."/>
            <person name="Weinstock G.M."/>
            <person name="Attaway T."/>
            <person name="Bell S."/>
            <person name="Buhay C.J."/>
            <person name="Chandrabose M.N."/>
            <person name="Chavez D."/>
            <person name="Clerk-Blankenburg K.P."/>
            <person name="Cree A."/>
            <person name="Dao M."/>
            <person name="Davis C."/>
            <person name="Chacko J."/>
            <person name="Dinh H."/>
            <person name="Dugan-Rocha S."/>
            <person name="Fowler G."/>
            <person name="Garner T.T."/>
            <person name="Garnes J."/>
            <person name="Gnirke A."/>
            <person name="Hawes A."/>
            <person name="Hernandez J."/>
            <person name="Hines S."/>
            <person name="Holder M."/>
            <person name="Hume J."/>
            <person name="Jhangiani S.N."/>
            <person name="Joshi V."/>
            <person name="Khan Z.M."/>
            <person name="Jackson L."/>
            <person name="Kovar C."/>
            <person name="Kowis A."/>
            <person name="Lee S."/>
            <person name="Lewis L.R."/>
            <person name="Margolis J."/>
            <person name="Morgan M."/>
            <person name="Nazareth L.V."/>
            <person name="Nguyen N."/>
            <person name="Okwuonu G."/>
            <person name="Parker D."/>
            <person name="Richards S."/>
            <person name="Ruiz S.J."/>
            <person name="Santibanez J."/>
            <person name="Savard J."/>
            <person name="Scherer S.E."/>
            <person name="Schneider B."/>
            <person name="Sodergren E."/>
            <person name="Tautz D."/>
            <person name="Vattahil S."/>
            <person name="Villasana D."/>
            <person name="White C.S."/>
            <person name="Wright R."/>
            <person name="Park Y."/>
            <person name="Beeman R.W."/>
            <person name="Lord J."/>
            <person name="Oppert B."/>
            <person name="Lorenzen M."/>
            <person name="Brown S."/>
            <person name="Wang L."/>
            <person name="Savard J."/>
            <person name="Tautz D."/>
            <person name="Richards S."/>
            <person name="Weinstock G."/>
            <person name="Gibbs R.A."/>
            <person name="Liu Y."/>
            <person name="Worley K."/>
            <person name="Weinstock G."/>
            <person name="Elsik C.G."/>
            <person name="Reese J.T."/>
            <person name="Elhaik E."/>
            <person name="Landan G."/>
            <person name="Graur D."/>
            <person name="Arensburger P."/>
            <person name="Atkinson P."/>
            <person name="Beeman R.W."/>
            <person name="Beidler J."/>
            <person name="Brown S.J."/>
            <person name="Demuth J.P."/>
            <person name="Drury D.W."/>
            <person name="Du Y.Z."/>
            <person name="Fujiwara H."/>
            <person name="Lorenzen M."/>
            <person name="Maselli V."/>
            <person name="Osanai M."/>
            <person name="Park Y."/>
            <person name="Robertson H.M."/>
            <person name="Tu Z."/>
            <person name="Wang J.J."/>
            <person name="Wang S."/>
            <person name="Richards S."/>
            <person name="Song H."/>
            <person name="Zhang L."/>
            <person name="Sodergren E."/>
            <person name="Werner D."/>
            <person name="Stanke M."/>
            <person name="Morgenstern B."/>
            <person name="Solovyev V."/>
            <person name="Kosarev P."/>
            <person name="Brown G."/>
            <person name="Chen H.C."/>
            <person name="Ermolaeva O."/>
            <person name="Hlavina W."/>
            <person name="Kapustin Y."/>
            <person name="Kiryutin B."/>
            <person name="Kitts P."/>
            <person name="Maglott D."/>
            <person name="Pruitt K."/>
            <person name="Sapojnikov V."/>
            <person name="Souvorov A."/>
            <person name="Mackey A.J."/>
            <person name="Waterhouse R.M."/>
            <person name="Wyder S."/>
            <person name="Zdobnov E.M."/>
            <person name="Zdobnov E.M."/>
            <person name="Wyder S."/>
            <person name="Kriventseva E.V."/>
            <person name="Kadowaki T."/>
            <person name="Bork P."/>
            <person name="Aranda M."/>
            <person name="Bao R."/>
            <person name="Beermann A."/>
            <person name="Berns N."/>
            <person name="Bolognesi R."/>
            <person name="Bonneton F."/>
            <person name="Bopp D."/>
            <person name="Brown S.J."/>
            <person name="Bucher G."/>
            <person name="Butts T."/>
            <person name="Chaumot A."/>
            <person name="Denell R.E."/>
            <person name="Ferrier D.E."/>
            <person name="Friedrich M."/>
            <person name="Gordon C.M."/>
            <person name="Jindra M."/>
            <person name="Klingler M."/>
            <person name="Lan Q."/>
            <person name="Lattorff H.M."/>
            <person name="Laudet V."/>
            <person name="von Levetsow C."/>
            <person name="Liu Z."/>
            <person name="Lutz R."/>
            <person name="Lynch J.A."/>
            <person name="da Fonseca R.N."/>
            <person name="Posnien N."/>
            <person name="Reuter R."/>
            <person name="Roth S."/>
            <person name="Savard J."/>
            <person name="Schinko J.B."/>
            <person name="Schmitt C."/>
            <person name="Schoppmeier M."/>
            <person name="Schroder R."/>
            <person name="Shippy T.D."/>
            <person name="Simonnet F."/>
            <person name="Marques-Souza H."/>
            <person name="Tautz D."/>
            <person name="Tomoyasu Y."/>
            <person name="Trauner J."/>
            <person name="Van der Zee M."/>
            <person name="Vervoort M."/>
            <person name="Wittkopp N."/>
            <person name="Wimmer E.A."/>
            <person name="Yang X."/>
            <person name="Jones A.K."/>
            <person name="Sattelle D.B."/>
            <person name="Ebert P.R."/>
            <person name="Nelson D."/>
            <person name="Scott J.G."/>
            <person name="Beeman R.W."/>
            <person name="Muthukrishnan S."/>
            <person name="Kramer K.J."/>
            <person name="Arakane Y."/>
            <person name="Beeman R.W."/>
            <person name="Zhu Q."/>
            <person name="Hogenkamp D."/>
            <person name="Dixit R."/>
            <person name="Oppert B."/>
            <person name="Jiang H."/>
            <person name="Zou Z."/>
            <person name="Marshall J."/>
            <person name="Elpidina E."/>
            <person name="Vinokurov K."/>
            <person name="Oppert C."/>
            <person name="Zou Z."/>
            <person name="Evans J."/>
            <person name="Lu Z."/>
            <person name="Zhao P."/>
            <person name="Sumathipala N."/>
            <person name="Altincicek B."/>
            <person name="Vilcinskas A."/>
            <person name="Williams M."/>
            <person name="Hultmark D."/>
            <person name="Hetru C."/>
            <person name="Jiang H."/>
            <person name="Grimmelikhuijzen C.J."/>
            <person name="Hauser F."/>
            <person name="Cazzamali G."/>
            <person name="Williamson M."/>
            <person name="Park Y."/>
            <person name="Li B."/>
            <person name="Tanaka Y."/>
            <person name="Predel R."/>
            <person name="Neupert S."/>
            <person name="Schachtner J."/>
            <person name="Verleyen P."/>
            <person name="Raible F."/>
            <person name="Bork P."/>
            <person name="Friedrich M."/>
            <person name="Walden K.K."/>
            <person name="Robertson H.M."/>
            <person name="Angeli S."/>
            <person name="Foret S."/>
            <person name="Bucher G."/>
            <person name="Schuetz S."/>
            <person name="Maleszka R."/>
            <person name="Wimmer E.A."/>
            <person name="Beeman R.W."/>
            <person name="Lorenzen M."/>
            <person name="Tomoyasu Y."/>
            <person name="Miller S.C."/>
            <person name="Grossmann D."/>
            <person name="Bucher G."/>
        </authorList>
    </citation>
    <scope>NUCLEOTIDE SEQUENCE [LARGE SCALE GENOMIC DNA]</scope>
    <source>
        <strain evidence="16 17">Georgia GA2</strain>
    </source>
</reference>
<dbReference type="HOGENOM" id="CLU_001570_5_2_1"/>
<keyword evidence="12 15" id="KW-0472">Membrane</keyword>
<keyword evidence="8" id="KW-0492">Microsome</keyword>
<keyword evidence="10 13" id="KW-0408">Iron</keyword>
<dbReference type="FunFam" id="1.10.630.10:FF:000042">
    <property type="entry name" value="Cytochrome P450"/>
    <property type="match status" value="1"/>
</dbReference>
<sequence length="502" mass="57769">MFLFDLQVSVIQLLSLFGVSILSGYYFYYRYCYTYWKKKGVPTSKPRFPFGDLSSSAWGKQSVYSRLETLYHQFKAKGYKHAGIYFFNGPIYFPIDPDLVKRVLVTDFEYFVDRGMYGNGDELPLSCHIFSMKGEEWKNIRTKMSPSFTAGKMKSIYNIVVHNCENLVKVFQPLAETRTVIDIKDILMRFTADVIGSTSFGIDCNSLDHPDTEFSRMVNRISNHSGWKLLRVALEEGLQNPGNIEKIAYNDKVVEDFFTNLVKETMEYRDKNNIIRNDFLHMLMQLRESAGMSLKEIVSQSFLFFIAGFKTSALTMCYCIHELAHSQDLQDKVREEIHKNLGRDVSKYAYEELIALPTLDKVVKETMRKYPPLPMLNRICVKSYQVPGTDVVIDKDTPVIIPVLGLQRDPEFYPEPLKFDPERFSNDNNIVPYTYLPFGDGPRNCIGLRFGMVKTKLAVAALLNNFRFLASSKTRRNLAIDPSTTSILFNVSEGIYTKIIKV</sequence>
<feature type="transmembrane region" description="Helical" evidence="15">
    <location>
        <begin position="6"/>
        <end position="29"/>
    </location>
</feature>
<dbReference type="InterPro" id="IPR002401">
    <property type="entry name" value="Cyt_P450_E_grp-I"/>
</dbReference>
<name>D6WLG4_TRICA</name>
<dbReference type="InterPro" id="IPR050476">
    <property type="entry name" value="Insect_CytP450_Detox"/>
</dbReference>
<dbReference type="OrthoDB" id="1470350at2759"/>
<organism evidence="16 17">
    <name type="scientific">Tribolium castaneum</name>
    <name type="common">Red flour beetle</name>
    <dbReference type="NCBI Taxonomy" id="7070"/>
    <lineage>
        <taxon>Eukaryota</taxon>
        <taxon>Metazoa</taxon>
        <taxon>Ecdysozoa</taxon>
        <taxon>Arthropoda</taxon>
        <taxon>Hexapoda</taxon>
        <taxon>Insecta</taxon>
        <taxon>Pterygota</taxon>
        <taxon>Neoptera</taxon>
        <taxon>Endopterygota</taxon>
        <taxon>Coleoptera</taxon>
        <taxon>Polyphaga</taxon>
        <taxon>Cucujiformia</taxon>
        <taxon>Tenebrionidae</taxon>
        <taxon>Tenebrionidae incertae sedis</taxon>
        <taxon>Tribolium</taxon>
    </lineage>
</organism>
<dbReference type="InterPro" id="IPR017972">
    <property type="entry name" value="Cyt_P450_CS"/>
</dbReference>
<dbReference type="OMA" id="CYCIHEL"/>
<comment type="similarity">
    <text evidence="4 14">Belongs to the cytochrome P450 family.</text>
</comment>
<keyword evidence="15" id="KW-1133">Transmembrane helix</keyword>
<dbReference type="SUPFAM" id="SSF48264">
    <property type="entry name" value="Cytochrome P450"/>
    <property type="match status" value="1"/>
</dbReference>
<feature type="binding site" description="axial binding residue" evidence="13">
    <location>
        <position position="445"/>
    </location>
    <ligand>
        <name>heme</name>
        <dbReference type="ChEBI" id="CHEBI:30413"/>
    </ligand>
    <ligandPart>
        <name>Fe</name>
        <dbReference type="ChEBI" id="CHEBI:18248"/>
    </ligandPart>
</feature>
<keyword evidence="7" id="KW-0256">Endoplasmic reticulum</keyword>
<evidence type="ECO:0000256" key="14">
    <source>
        <dbReference type="RuleBase" id="RU000461"/>
    </source>
</evidence>
<dbReference type="GO" id="GO:0005789">
    <property type="term" value="C:endoplasmic reticulum membrane"/>
    <property type="evidence" value="ECO:0007669"/>
    <property type="project" value="UniProtKB-SubCell"/>
</dbReference>
<evidence type="ECO:0000256" key="15">
    <source>
        <dbReference type="SAM" id="Phobius"/>
    </source>
</evidence>
<evidence type="ECO:0000256" key="6">
    <source>
        <dbReference type="ARBA" id="ARBA00022723"/>
    </source>
</evidence>
<comment type="cofactor">
    <cofactor evidence="1 13">
        <name>heme</name>
        <dbReference type="ChEBI" id="CHEBI:30413"/>
    </cofactor>
</comment>
<dbReference type="GO" id="GO:0016705">
    <property type="term" value="F:oxidoreductase activity, acting on paired donors, with incorporation or reduction of molecular oxygen"/>
    <property type="evidence" value="ECO:0007669"/>
    <property type="project" value="InterPro"/>
</dbReference>
<evidence type="ECO:0000256" key="10">
    <source>
        <dbReference type="ARBA" id="ARBA00023004"/>
    </source>
</evidence>
<dbReference type="EMBL" id="KQ971343">
    <property type="protein sequence ID" value="EFA04674.1"/>
    <property type="molecule type" value="Genomic_DNA"/>
</dbReference>
<comment type="subcellular location">
    <subcellularLocation>
        <location evidence="3">Endoplasmic reticulum membrane</location>
        <topology evidence="3">Peripheral membrane protein</topology>
    </subcellularLocation>
    <subcellularLocation>
        <location evidence="2">Microsome membrane</location>
        <topology evidence="2">Peripheral membrane protein</topology>
    </subcellularLocation>
</comment>
<dbReference type="PhylomeDB" id="D6WLG4"/>
<dbReference type="STRING" id="7070.D6WLG4"/>
<evidence type="ECO:0000256" key="1">
    <source>
        <dbReference type="ARBA" id="ARBA00001971"/>
    </source>
</evidence>
<dbReference type="PANTHER" id="PTHR24292:SF100">
    <property type="entry name" value="CYTOCHROME P450 6A16, ISOFORM B-RELATED"/>
    <property type="match status" value="1"/>
</dbReference>
<keyword evidence="9 14" id="KW-0560">Oxidoreductase</keyword>
<dbReference type="Gene3D" id="1.10.630.10">
    <property type="entry name" value="Cytochrome P450"/>
    <property type="match status" value="1"/>
</dbReference>
<dbReference type="InParanoid" id="D6WLG4"/>
<evidence type="ECO:0000256" key="8">
    <source>
        <dbReference type="ARBA" id="ARBA00022848"/>
    </source>
</evidence>
<dbReference type="CDD" id="cd11056">
    <property type="entry name" value="CYP6-like"/>
    <property type="match status" value="1"/>
</dbReference>
<dbReference type="Proteomes" id="UP000007266">
    <property type="component" value="Linkage group 5"/>
</dbReference>
<evidence type="ECO:0000313" key="16">
    <source>
        <dbReference type="EMBL" id="EFA04674.1"/>
    </source>
</evidence>
<dbReference type="PANTHER" id="PTHR24292">
    <property type="entry name" value="CYTOCHROME P450"/>
    <property type="match status" value="1"/>
</dbReference>
<dbReference type="PRINTS" id="PR00385">
    <property type="entry name" value="P450"/>
</dbReference>
<protein>
    <submittedName>
        <fullName evidence="16">Cytochrome P450 346A1</fullName>
    </submittedName>
</protein>
<evidence type="ECO:0000256" key="9">
    <source>
        <dbReference type="ARBA" id="ARBA00023002"/>
    </source>
</evidence>
<evidence type="ECO:0000256" key="13">
    <source>
        <dbReference type="PIRSR" id="PIRSR602401-1"/>
    </source>
</evidence>
<keyword evidence="15" id="KW-0812">Transmembrane</keyword>
<reference evidence="16 17" key="2">
    <citation type="journal article" date="2010" name="Nucleic Acids Res.">
        <title>BeetleBase in 2010: revisions to provide comprehensive genomic information for Tribolium castaneum.</title>
        <authorList>
            <person name="Kim H.S."/>
            <person name="Murphy T."/>
            <person name="Xia J."/>
            <person name="Caragea D."/>
            <person name="Park Y."/>
            <person name="Beeman R.W."/>
            <person name="Lorenzen M.D."/>
            <person name="Butcher S."/>
            <person name="Manak J.R."/>
            <person name="Brown S.J."/>
        </authorList>
    </citation>
    <scope>GENOME REANNOTATION</scope>
    <source>
        <strain evidence="16 17">Georgia GA2</strain>
    </source>
</reference>
<accession>D6WLG4</accession>
<evidence type="ECO:0000256" key="4">
    <source>
        <dbReference type="ARBA" id="ARBA00010617"/>
    </source>
</evidence>
<evidence type="ECO:0000313" key="17">
    <source>
        <dbReference type="Proteomes" id="UP000007266"/>
    </source>
</evidence>
<dbReference type="GO" id="GO:0005506">
    <property type="term" value="F:iron ion binding"/>
    <property type="evidence" value="ECO:0007669"/>
    <property type="project" value="InterPro"/>
</dbReference>
<keyword evidence="5 13" id="KW-0349">Heme</keyword>
<gene>
    <name evidence="16" type="primary">AUGUSTUS-3.0.2_14346</name>
    <name evidence="16" type="ORF">TcasGA2_TC014346</name>
</gene>
<dbReference type="PROSITE" id="PS00086">
    <property type="entry name" value="CYTOCHROME_P450"/>
    <property type="match status" value="1"/>
</dbReference>
<evidence type="ECO:0000256" key="5">
    <source>
        <dbReference type="ARBA" id="ARBA00022617"/>
    </source>
</evidence>